<dbReference type="GO" id="GO:0005886">
    <property type="term" value="C:plasma membrane"/>
    <property type="evidence" value="ECO:0007669"/>
    <property type="project" value="InterPro"/>
</dbReference>
<evidence type="ECO:0000259" key="7">
    <source>
        <dbReference type="SMART" id="SM01352"/>
    </source>
</evidence>
<evidence type="ECO:0000313" key="9">
    <source>
        <dbReference type="Proteomes" id="UP000315369"/>
    </source>
</evidence>
<evidence type="ECO:0000313" key="8">
    <source>
        <dbReference type="EMBL" id="TQF15334.1"/>
    </source>
</evidence>
<evidence type="ECO:0000256" key="1">
    <source>
        <dbReference type="ARBA" id="ARBA00004167"/>
    </source>
</evidence>
<dbReference type="AlphaFoldDB" id="A0A540X3S5"/>
<reference evidence="8 9" key="1">
    <citation type="submission" date="2019-06" db="EMBL/GenBank/DDBJ databases">
        <authorList>
            <person name="Livingstone P."/>
            <person name="Whitworth D."/>
        </authorList>
    </citation>
    <scope>NUCLEOTIDE SEQUENCE [LARGE SCALE GENOMIC DNA]</scope>
    <source>
        <strain evidence="8 9">AM401</strain>
    </source>
</reference>
<accession>A0A540X3S5</accession>
<evidence type="ECO:0000256" key="6">
    <source>
        <dbReference type="SAM" id="MobiDB-lite"/>
    </source>
</evidence>
<comment type="caution">
    <text evidence="8">The sequence shown here is derived from an EMBL/GenBank/DDBJ whole genome shotgun (WGS) entry which is preliminary data.</text>
</comment>
<dbReference type="Pfam" id="PF14921">
    <property type="entry name" value="APCDDC"/>
    <property type="match status" value="1"/>
</dbReference>
<feature type="region of interest" description="Disordered" evidence="6">
    <location>
        <begin position="219"/>
        <end position="239"/>
    </location>
</feature>
<comment type="subcellular location">
    <subcellularLocation>
        <location evidence="1">Membrane</location>
        <topology evidence="1">Single-pass membrane protein</topology>
    </subcellularLocation>
</comment>
<evidence type="ECO:0000256" key="4">
    <source>
        <dbReference type="ARBA" id="ARBA00023136"/>
    </source>
</evidence>
<dbReference type="EMBL" id="VIFM01000046">
    <property type="protein sequence ID" value="TQF15334.1"/>
    <property type="molecule type" value="Genomic_DNA"/>
</dbReference>
<protein>
    <recommendedName>
        <fullName evidence="7">APCDD1 domain-containing protein</fullName>
    </recommendedName>
</protein>
<keyword evidence="9" id="KW-1185">Reference proteome</keyword>
<dbReference type="InterPro" id="IPR042425">
    <property type="entry name" value="APCDD1"/>
</dbReference>
<dbReference type="GO" id="GO:0017147">
    <property type="term" value="F:Wnt-protein binding"/>
    <property type="evidence" value="ECO:0007669"/>
    <property type="project" value="InterPro"/>
</dbReference>
<feature type="domain" description="APCDD1" evidence="7">
    <location>
        <begin position="59"/>
        <end position="239"/>
    </location>
</feature>
<keyword evidence="5" id="KW-0325">Glycoprotein</keyword>
<dbReference type="GO" id="GO:0030178">
    <property type="term" value="P:negative regulation of Wnt signaling pathway"/>
    <property type="evidence" value="ECO:0007669"/>
    <property type="project" value="InterPro"/>
</dbReference>
<evidence type="ECO:0000256" key="5">
    <source>
        <dbReference type="ARBA" id="ARBA00023180"/>
    </source>
</evidence>
<sequence length="239" mass="25656">MVPCNLAAPPCNLQRFRRPPPGAFMASPEQAARRGLPSHPRSLAMRILAIALITLCAAACGGAKSHVRPQDLAGTWDSATCEAVPNGDGSNNYLQRHFQLTESDWTLRLDFFGDAGCQTKLFTARVVGPYSLGQDSEKVSGATEGTFTFGERYLTAHLQPLADVFTQSGCGTGAWTVGVEQPVPGACLSFKPLTECGKDHDVVKVEGTQLFFGQRPADNDMCAPEKRPQTLATHPVVKP</sequence>
<name>A0A540X3S5_9BACT</name>
<evidence type="ECO:0000256" key="2">
    <source>
        <dbReference type="ARBA" id="ARBA00022692"/>
    </source>
</evidence>
<dbReference type="PANTHER" id="PTHR31021">
    <property type="entry name" value="ADENOMATOSIS POLYPOSIS COLI DOWN-REGULATED 1"/>
    <property type="match status" value="1"/>
</dbReference>
<dbReference type="Proteomes" id="UP000315369">
    <property type="component" value="Unassembled WGS sequence"/>
</dbReference>
<gene>
    <name evidence="8" type="ORF">FJV41_14315</name>
</gene>
<organism evidence="8 9">
    <name type="scientific">Myxococcus llanfairpwllgwyngyllgogerychwyrndrobwllllantysiliogogogochensis</name>
    <dbReference type="NCBI Taxonomy" id="2590453"/>
    <lineage>
        <taxon>Bacteria</taxon>
        <taxon>Pseudomonadati</taxon>
        <taxon>Myxococcota</taxon>
        <taxon>Myxococcia</taxon>
        <taxon>Myxococcales</taxon>
        <taxon>Cystobacterineae</taxon>
        <taxon>Myxococcaceae</taxon>
        <taxon>Myxococcus</taxon>
    </lineage>
</organism>
<keyword evidence="4" id="KW-0472">Membrane</keyword>
<dbReference type="OrthoDB" id="7854574at2"/>
<evidence type="ECO:0000256" key="3">
    <source>
        <dbReference type="ARBA" id="ARBA00022729"/>
    </source>
</evidence>
<dbReference type="PANTHER" id="PTHR31021:SF1">
    <property type="entry name" value="CHROMOSOME UNDETERMINED SCAFFOLD_56, WHOLE GENOME SHOTGUN SEQUENCE"/>
    <property type="match status" value="1"/>
</dbReference>
<keyword evidence="2" id="KW-0812">Transmembrane</keyword>
<dbReference type="SMART" id="SM01352">
    <property type="entry name" value="APCDDC"/>
    <property type="match status" value="1"/>
</dbReference>
<dbReference type="InterPro" id="IPR029405">
    <property type="entry name" value="APCDD1_dom"/>
</dbReference>
<keyword evidence="3" id="KW-0732">Signal</keyword>
<proteinExistence type="predicted"/>